<reference evidence="17" key="1">
    <citation type="journal article" date="2012" name="Evodevo">
        <title>Genome-wide analysis of the sox family in the calcareous sponge Sycon ciliatum: multiple genes with unique expression patterns.</title>
        <authorList>
            <person name="Fortunato S."/>
            <person name="Adamski M."/>
            <person name="Bergum B."/>
            <person name="Guder C."/>
            <person name="Jordal S."/>
            <person name="Leininger S."/>
            <person name="Zwafink C."/>
            <person name="Rapp H.T."/>
            <person name="Adamska M."/>
        </authorList>
    </citation>
    <scope>NUCLEOTIDE SEQUENCE</scope>
</reference>
<feature type="compositionally biased region" description="Polar residues" evidence="15">
    <location>
        <begin position="229"/>
        <end position="240"/>
    </location>
</feature>
<keyword evidence="9" id="KW-0010">Activator</keyword>
<evidence type="ECO:0000256" key="9">
    <source>
        <dbReference type="ARBA" id="ARBA00023159"/>
    </source>
</evidence>
<dbReference type="AlphaFoldDB" id="I7DAY9"/>
<feature type="region of interest" description="Disordered" evidence="15">
    <location>
        <begin position="72"/>
        <end position="107"/>
    </location>
</feature>
<comment type="function">
    <text evidence="13">Transcriptional regulator that controls a genetic switch in male development. It is necessary and sufficient for initiating male sex determination by directing the development of supporting cell precursors (pre-Sertoli cells) as Sertoli rather than granulosa cells. Involved in different aspects of gene regulation including promoter activation or repression. Binds to the DNA consensus sequence 5'-[AT]AACAA[AT]-3'. SRY HMG box recognizes DNA by partial intercalation in the minor groove and promotes DNA bending. Also involved in pre-mRNA splicing. In male adult brain involved in the maintenance of motor functions of dopaminergic neurons.</text>
</comment>
<keyword evidence="4" id="KW-0221">Differentiation</keyword>
<evidence type="ECO:0000256" key="7">
    <source>
        <dbReference type="ARBA" id="ARBA00023015"/>
    </source>
</evidence>
<dbReference type="GO" id="GO:0005516">
    <property type="term" value="F:calmodulin binding"/>
    <property type="evidence" value="ECO:0007669"/>
    <property type="project" value="UniProtKB-KW"/>
</dbReference>
<dbReference type="CDD" id="cd22004">
    <property type="entry name" value="HMG-box_SOX"/>
    <property type="match status" value="1"/>
</dbReference>
<evidence type="ECO:0000256" key="4">
    <source>
        <dbReference type="ARBA" id="ARBA00022782"/>
    </source>
</evidence>
<feature type="compositionally biased region" description="Polar residues" evidence="15">
    <location>
        <begin position="193"/>
        <end position="213"/>
    </location>
</feature>
<dbReference type="GO" id="GO:0030154">
    <property type="term" value="P:cell differentiation"/>
    <property type="evidence" value="ECO:0007669"/>
    <property type="project" value="UniProtKB-KW"/>
</dbReference>
<dbReference type="GO" id="GO:0001228">
    <property type="term" value="F:DNA-binding transcription activator activity, RNA polymerase II-specific"/>
    <property type="evidence" value="ECO:0007669"/>
    <property type="project" value="TreeGrafter"/>
</dbReference>
<evidence type="ECO:0000256" key="10">
    <source>
        <dbReference type="ARBA" id="ARBA00023163"/>
    </source>
</evidence>
<evidence type="ECO:0000313" key="17">
    <source>
        <dbReference type="EMBL" id="AFO66693.1"/>
    </source>
</evidence>
<evidence type="ECO:0000256" key="11">
    <source>
        <dbReference type="ARBA" id="ARBA00023242"/>
    </source>
</evidence>
<dbReference type="SUPFAM" id="SSF47095">
    <property type="entry name" value="HMG-box"/>
    <property type="match status" value="1"/>
</dbReference>
<evidence type="ECO:0000256" key="13">
    <source>
        <dbReference type="ARBA" id="ARBA00045821"/>
    </source>
</evidence>
<name>I7DAY9_9METZ</name>
<dbReference type="GO" id="GO:0000978">
    <property type="term" value="F:RNA polymerase II cis-regulatory region sequence-specific DNA binding"/>
    <property type="evidence" value="ECO:0007669"/>
    <property type="project" value="TreeGrafter"/>
</dbReference>
<dbReference type="InterPro" id="IPR050140">
    <property type="entry name" value="SRY-related_HMG-box_TF-like"/>
</dbReference>
<keyword evidence="6" id="KW-0726">Sexual differentiation</keyword>
<evidence type="ECO:0000259" key="16">
    <source>
        <dbReference type="PROSITE" id="PS50118"/>
    </source>
</evidence>
<dbReference type="InterPro" id="IPR009071">
    <property type="entry name" value="HMG_box_dom"/>
</dbReference>
<keyword evidence="11 14" id="KW-0539">Nucleus</keyword>
<accession>I7DAY9</accession>
<feature type="region of interest" description="Disordered" evidence="15">
    <location>
        <begin position="175"/>
        <end position="268"/>
    </location>
</feature>
<evidence type="ECO:0000256" key="12">
    <source>
        <dbReference type="ARBA" id="ARBA00032498"/>
    </source>
</evidence>
<keyword evidence="5" id="KW-0112">Calmodulin-binding</keyword>
<keyword evidence="7" id="KW-0805">Transcription regulation</keyword>
<feature type="DNA-binding region" description="HMG box" evidence="14">
    <location>
        <begin position="27"/>
        <end position="95"/>
    </location>
</feature>
<dbReference type="EMBL" id="JX171157">
    <property type="protein sequence ID" value="AFO66693.1"/>
    <property type="molecule type" value="mRNA"/>
</dbReference>
<dbReference type="InterPro" id="IPR036910">
    <property type="entry name" value="HMG_box_dom_sf"/>
</dbReference>
<proteinExistence type="evidence at transcript level"/>
<organism evidence="17">
    <name type="scientific">Leucosolenia complicata</name>
    <dbReference type="NCBI Taxonomy" id="433461"/>
    <lineage>
        <taxon>Eukaryota</taxon>
        <taxon>Metazoa</taxon>
        <taxon>Porifera</taxon>
        <taxon>Calcarea</taxon>
        <taxon>Calcaronea</taxon>
        <taxon>Leucosolenida</taxon>
        <taxon>Leucosoleniidae</taxon>
        <taxon>Leucosolenia</taxon>
    </lineage>
</organism>
<evidence type="ECO:0000256" key="1">
    <source>
        <dbReference type="ARBA" id="ARBA00004324"/>
    </source>
</evidence>
<dbReference type="PANTHER" id="PTHR10270:SF161">
    <property type="entry name" value="SEX-DETERMINING REGION Y PROTEIN"/>
    <property type="match status" value="1"/>
</dbReference>
<feature type="compositionally biased region" description="Basic and acidic residues" evidence="15">
    <location>
        <begin position="72"/>
        <end position="82"/>
    </location>
</feature>
<dbReference type="PROSITE" id="PS50118">
    <property type="entry name" value="HMG_BOX_2"/>
    <property type="match status" value="1"/>
</dbReference>
<keyword evidence="8 14" id="KW-0238">DNA-binding</keyword>
<evidence type="ECO:0000256" key="3">
    <source>
        <dbReference type="ARBA" id="ARBA00019052"/>
    </source>
</evidence>
<comment type="subcellular location">
    <subcellularLocation>
        <location evidence="1">Nucleus speckle</location>
    </subcellularLocation>
</comment>
<feature type="compositionally biased region" description="Low complexity" evidence="15">
    <location>
        <begin position="214"/>
        <end position="228"/>
    </location>
</feature>
<dbReference type="GO" id="GO:0007548">
    <property type="term" value="P:sex differentiation"/>
    <property type="evidence" value="ECO:0007669"/>
    <property type="project" value="UniProtKB-KW"/>
</dbReference>
<sequence length="419" mass="45288">MEHGSNSSIEMPVIGADSDPERTGDHVKRPMNAFMVWAKTERRQLAMRLPGMPNSEVSKILGDMWRRLPDEQKEQYRSESEKIRRKHKAEHPDYRYHPKRPRKNKAVDANSAMAGALIESSKMSRPLTPTMNPRMMSLTSDGRPHSAPPSYQHDSVMSVGNSGIASMPNSVSTVSQWWSPASTPPTSSFASGQGHSVNPSMGSQFQTSLPASPSSQDLGGSLSASSSSVWLKQNSPGDSSTNKHRTSPSLMTHPSRRHSQSPLVGAVSSAARHGSTAYSSSIPMTTFPTSGSLLPAMSGAYYNNNTNNNSHTADQTVTGARPVAELQRAYSAVSSPSVNDRISPTGYESTAPMAAGASDQQRDNVIAPSAVFYPAYQPATAYLPQAAAYGWLDNRTHFVLPEQIANTQHSQIFQQSVAS</sequence>
<evidence type="ECO:0000256" key="5">
    <source>
        <dbReference type="ARBA" id="ARBA00022860"/>
    </source>
</evidence>
<dbReference type="PANTHER" id="PTHR10270">
    <property type="entry name" value="SOX TRANSCRIPTION FACTOR"/>
    <property type="match status" value="1"/>
</dbReference>
<protein>
    <recommendedName>
        <fullName evidence="3">Sex-determining region Y protein</fullName>
    </recommendedName>
    <alternativeName>
        <fullName evidence="12">Testis-determining factor</fullName>
    </alternativeName>
</protein>
<evidence type="ECO:0000256" key="14">
    <source>
        <dbReference type="PROSITE-ProRule" id="PRU00267"/>
    </source>
</evidence>
<evidence type="ECO:0000256" key="2">
    <source>
        <dbReference type="ARBA" id="ARBA00005998"/>
    </source>
</evidence>
<comment type="similarity">
    <text evidence="2">Belongs to the SRY family.</text>
</comment>
<keyword evidence="10" id="KW-0804">Transcription</keyword>
<feature type="compositionally biased region" description="Low complexity" evidence="15">
    <location>
        <begin position="179"/>
        <end position="191"/>
    </location>
</feature>
<evidence type="ECO:0000256" key="15">
    <source>
        <dbReference type="SAM" id="MobiDB-lite"/>
    </source>
</evidence>
<evidence type="ECO:0000256" key="8">
    <source>
        <dbReference type="ARBA" id="ARBA00023125"/>
    </source>
</evidence>
<dbReference type="SMART" id="SM00398">
    <property type="entry name" value="HMG"/>
    <property type="match status" value="1"/>
</dbReference>
<dbReference type="Pfam" id="PF00505">
    <property type="entry name" value="HMG_box"/>
    <property type="match status" value="1"/>
</dbReference>
<feature type="region of interest" description="Disordered" evidence="15">
    <location>
        <begin position="124"/>
        <end position="154"/>
    </location>
</feature>
<evidence type="ECO:0000256" key="6">
    <source>
        <dbReference type="ARBA" id="ARBA00022928"/>
    </source>
</evidence>
<dbReference type="FunFam" id="1.10.30.10:FF:000003">
    <property type="entry name" value="Putative transcription factor SOX-6"/>
    <property type="match status" value="1"/>
</dbReference>
<feature type="domain" description="HMG box" evidence="16">
    <location>
        <begin position="27"/>
        <end position="95"/>
    </location>
</feature>
<dbReference type="Gene3D" id="1.10.30.10">
    <property type="entry name" value="High mobility group box domain"/>
    <property type="match status" value="1"/>
</dbReference>
<dbReference type="GO" id="GO:0016607">
    <property type="term" value="C:nuclear speck"/>
    <property type="evidence" value="ECO:0007669"/>
    <property type="project" value="UniProtKB-SubCell"/>
</dbReference>
<feature type="region of interest" description="Disordered" evidence="15">
    <location>
        <begin position="1"/>
        <end position="26"/>
    </location>
</feature>